<gene>
    <name evidence="2" type="ORF">NLI96_g1107</name>
</gene>
<evidence type="ECO:0000313" key="2">
    <source>
        <dbReference type="EMBL" id="KAJ3490848.1"/>
    </source>
</evidence>
<proteinExistence type="predicted"/>
<evidence type="ECO:0000313" key="3">
    <source>
        <dbReference type="Proteomes" id="UP001212997"/>
    </source>
</evidence>
<feature type="region of interest" description="Disordered" evidence="1">
    <location>
        <begin position="1"/>
        <end position="130"/>
    </location>
</feature>
<keyword evidence="3" id="KW-1185">Reference proteome</keyword>
<organism evidence="2 3">
    <name type="scientific">Meripilus lineatus</name>
    <dbReference type="NCBI Taxonomy" id="2056292"/>
    <lineage>
        <taxon>Eukaryota</taxon>
        <taxon>Fungi</taxon>
        <taxon>Dikarya</taxon>
        <taxon>Basidiomycota</taxon>
        <taxon>Agaricomycotina</taxon>
        <taxon>Agaricomycetes</taxon>
        <taxon>Polyporales</taxon>
        <taxon>Meripilaceae</taxon>
        <taxon>Meripilus</taxon>
    </lineage>
</organism>
<feature type="compositionally biased region" description="Basic and acidic residues" evidence="1">
    <location>
        <begin position="91"/>
        <end position="120"/>
    </location>
</feature>
<reference evidence="2" key="1">
    <citation type="submission" date="2022-07" db="EMBL/GenBank/DDBJ databases">
        <title>Genome Sequence of Physisporinus lineatus.</title>
        <authorList>
            <person name="Buettner E."/>
        </authorList>
    </citation>
    <scope>NUCLEOTIDE SEQUENCE</scope>
    <source>
        <strain evidence="2">VT162</strain>
    </source>
</reference>
<comment type="caution">
    <text evidence="2">The sequence shown here is derived from an EMBL/GenBank/DDBJ whole genome shotgun (WGS) entry which is preliminary data.</text>
</comment>
<accession>A0AAD5VD24</accession>
<dbReference type="EMBL" id="JANAWD010000021">
    <property type="protein sequence ID" value="KAJ3490848.1"/>
    <property type="molecule type" value="Genomic_DNA"/>
</dbReference>
<protein>
    <submittedName>
        <fullName evidence="2">Uncharacterized protein</fullName>
    </submittedName>
</protein>
<dbReference type="Proteomes" id="UP001212997">
    <property type="component" value="Unassembled WGS sequence"/>
</dbReference>
<evidence type="ECO:0000256" key="1">
    <source>
        <dbReference type="SAM" id="MobiDB-lite"/>
    </source>
</evidence>
<name>A0AAD5VD24_9APHY</name>
<sequence length="208" mass="23350">MSSNTHTEYFRRRAIGRAPSPPTWACYEQIPFDDGYSDSGSEDNSCSEDEEDYGRAPPNDSDSDGDHPAAPQTGKQENPANGDMEIDEHDDAVSEEKLAEYKKDVKGKQRAIEPDHESPKRQQRKKHRQPTIPLRPILTIHRSQGFVWNQDLFVPPYIKDRYVASTSPPNAAGFISSSVSSTASSIMDYEVEVVEIRVKEGELKDLIP</sequence>
<dbReference type="AlphaFoldDB" id="A0AAD5VD24"/>